<evidence type="ECO:0008006" key="3">
    <source>
        <dbReference type="Google" id="ProtNLM"/>
    </source>
</evidence>
<gene>
    <name evidence="1" type="ORF">Q0590_31335</name>
</gene>
<dbReference type="EMBL" id="JAUKPO010000036">
    <property type="protein sequence ID" value="MDO1450809.1"/>
    <property type="molecule type" value="Genomic_DNA"/>
</dbReference>
<reference evidence="1" key="1">
    <citation type="submission" date="2023-07" db="EMBL/GenBank/DDBJ databases">
        <title>The genome sequence of Rhodocytophaga aerolata KACC 12507.</title>
        <authorList>
            <person name="Zhang X."/>
        </authorList>
    </citation>
    <scope>NUCLEOTIDE SEQUENCE</scope>
    <source>
        <strain evidence="1">KACC 12507</strain>
    </source>
</reference>
<name>A0ABT8RFC8_9BACT</name>
<evidence type="ECO:0000313" key="1">
    <source>
        <dbReference type="EMBL" id="MDO1450809.1"/>
    </source>
</evidence>
<sequence>MYIEKIEQLYIDKLSYDHHNEFEKIYNEDKASFSKYLVSDLKESIDEKDYDKICFWMIVITMLNPLENKIEDLIINELFCDLLDRMLEGMEQVDKEEAYKRSWIIYKIQDILFNHPEIAEVNKETMIQLLASVCRFDYRKEQWANTSYNKKYGDFTDMVEKTLTNLRWLAKDNQTAWEIIKECLRHFDADIKLVAQEYLDDLNERNKDVC</sequence>
<organism evidence="1 2">
    <name type="scientific">Rhodocytophaga aerolata</name>
    <dbReference type="NCBI Taxonomy" id="455078"/>
    <lineage>
        <taxon>Bacteria</taxon>
        <taxon>Pseudomonadati</taxon>
        <taxon>Bacteroidota</taxon>
        <taxon>Cytophagia</taxon>
        <taxon>Cytophagales</taxon>
        <taxon>Rhodocytophagaceae</taxon>
        <taxon>Rhodocytophaga</taxon>
    </lineage>
</organism>
<protein>
    <recommendedName>
        <fullName evidence="3">HEAT repeat domain-containing protein</fullName>
    </recommendedName>
</protein>
<accession>A0ABT8RFC8</accession>
<keyword evidence="2" id="KW-1185">Reference proteome</keyword>
<dbReference type="Proteomes" id="UP001168528">
    <property type="component" value="Unassembled WGS sequence"/>
</dbReference>
<proteinExistence type="predicted"/>
<comment type="caution">
    <text evidence="1">The sequence shown here is derived from an EMBL/GenBank/DDBJ whole genome shotgun (WGS) entry which is preliminary data.</text>
</comment>
<dbReference type="RefSeq" id="WP_302041607.1">
    <property type="nucleotide sequence ID" value="NZ_JAUKPO010000036.1"/>
</dbReference>
<evidence type="ECO:0000313" key="2">
    <source>
        <dbReference type="Proteomes" id="UP001168528"/>
    </source>
</evidence>